<evidence type="ECO:0000259" key="1">
    <source>
        <dbReference type="Pfam" id="PF25019"/>
    </source>
</evidence>
<dbReference type="Gene3D" id="3.80.10.10">
    <property type="entry name" value="Ribonuclease Inhibitor"/>
    <property type="match status" value="3"/>
</dbReference>
<protein>
    <recommendedName>
        <fullName evidence="1">R13L1/DRL21-like LRR repeat region domain-containing protein</fullName>
    </recommendedName>
</protein>
<proteinExistence type="predicted"/>
<dbReference type="SUPFAM" id="SSF52058">
    <property type="entry name" value="L domain-like"/>
    <property type="match status" value="2"/>
</dbReference>
<comment type="caution">
    <text evidence="2">The sequence shown here is derived from an EMBL/GenBank/DDBJ whole genome shotgun (WGS) entry which is preliminary data.</text>
</comment>
<feature type="domain" description="R13L1/DRL21-like LRR repeat region" evidence="1">
    <location>
        <begin position="27"/>
        <end position="152"/>
    </location>
</feature>
<accession>A0A9Q0F5H8</accession>
<dbReference type="InterPro" id="IPR032675">
    <property type="entry name" value="LRR_dom_sf"/>
</dbReference>
<organism evidence="2 3">
    <name type="scientific">Turnera subulata</name>
    <dbReference type="NCBI Taxonomy" id="218843"/>
    <lineage>
        <taxon>Eukaryota</taxon>
        <taxon>Viridiplantae</taxon>
        <taxon>Streptophyta</taxon>
        <taxon>Embryophyta</taxon>
        <taxon>Tracheophyta</taxon>
        <taxon>Spermatophyta</taxon>
        <taxon>Magnoliopsida</taxon>
        <taxon>eudicotyledons</taxon>
        <taxon>Gunneridae</taxon>
        <taxon>Pentapetalae</taxon>
        <taxon>rosids</taxon>
        <taxon>fabids</taxon>
        <taxon>Malpighiales</taxon>
        <taxon>Passifloraceae</taxon>
        <taxon>Turnera</taxon>
    </lineage>
</organism>
<dbReference type="InterPro" id="IPR056789">
    <property type="entry name" value="LRR_R13L1-DRL21"/>
</dbReference>
<dbReference type="PANTHER" id="PTHR47186:SF42">
    <property type="entry name" value="DISEASE RESISTANCE RPP13-LIKE PROTEIN 1"/>
    <property type="match status" value="1"/>
</dbReference>
<dbReference type="OrthoDB" id="827045at2759"/>
<dbReference type="PANTHER" id="PTHR47186">
    <property type="entry name" value="LEUCINE-RICH REPEAT-CONTAINING PROTEIN 57"/>
    <property type="match status" value="1"/>
</dbReference>
<reference evidence="2" key="1">
    <citation type="submission" date="2022-02" db="EMBL/GenBank/DDBJ databases">
        <authorList>
            <person name="Henning P.M."/>
            <person name="McCubbin A.G."/>
            <person name="Shore J.S."/>
        </authorList>
    </citation>
    <scope>NUCLEOTIDE SEQUENCE</scope>
    <source>
        <strain evidence="2">F60SS</strain>
        <tissue evidence="2">Leaves</tissue>
    </source>
</reference>
<sequence length="571" mass="64409">MPPQVSKLTKLVTLTDFFIGEQTNSSIAELGPLENLGGKLCIWNLENVGDVSHAKKANLRSKKYIVKLELRWGYFGDDSTCELEREILELLHPNTKLQDLGIYEYNGKTFPEWVGNPCFSNLASLTLSNSRHCSHLPALGQLEFLKNLEIDGFSSVEKVGSEFYGNCNLNKKPFASLEKLTFSRMPRLQELVSPVHNDECGAFPLLQELRVKYCPEVRKILPNYHLPCLVIFESVELQKLVAPMPRSPVMNVISFGSNVHLTKLPSGRYSLSVRQLIDSTFESLLKGMEQVVHPDSVSTLEEIQLDRCHELRCFPLELFQSLRSLHIVSCQHLESFCEHAGPLHALTSLLSLSIRHCPDIASFPEGGLPAPNLRELIIDDCLRLEELPESMHSLLPSLLVLKVRKCPEVASFPGGGLPSNLQKLKIDQCSKLIAARMQWDLQMLSSLSSFSIRSLHGDDVESFPEETLFPPSLTSLRIHGLRKLKSLDYKGFQHLTNLRKLKIIGCDELQSLPQEGLPSSLKSLDIWVCPSVEKRCQRQKGEDWPKIAHIPDIRIRSIEEFDYDDIISGII</sequence>
<evidence type="ECO:0000313" key="3">
    <source>
        <dbReference type="Proteomes" id="UP001141552"/>
    </source>
</evidence>
<dbReference type="Pfam" id="PF25019">
    <property type="entry name" value="LRR_R13L1-DRL21"/>
    <property type="match status" value="1"/>
</dbReference>
<keyword evidence="3" id="KW-1185">Reference proteome</keyword>
<dbReference type="EMBL" id="JAKUCV010007181">
    <property type="protein sequence ID" value="KAJ4824454.1"/>
    <property type="molecule type" value="Genomic_DNA"/>
</dbReference>
<gene>
    <name evidence="2" type="ORF">Tsubulata_039677</name>
</gene>
<dbReference type="Proteomes" id="UP001141552">
    <property type="component" value="Unassembled WGS sequence"/>
</dbReference>
<evidence type="ECO:0000313" key="2">
    <source>
        <dbReference type="EMBL" id="KAJ4824454.1"/>
    </source>
</evidence>
<name>A0A9Q0F5H8_9ROSI</name>
<dbReference type="AlphaFoldDB" id="A0A9Q0F5H8"/>
<reference evidence="2" key="2">
    <citation type="journal article" date="2023" name="Plants (Basel)">
        <title>Annotation of the Turnera subulata (Passifloraceae) Draft Genome Reveals the S-Locus Evolved after the Divergence of Turneroideae from Passifloroideae in a Stepwise Manner.</title>
        <authorList>
            <person name="Henning P.M."/>
            <person name="Roalson E.H."/>
            <person name="Mir W."/>
            <person name="McCubbin A.G."/>
            <person name="Shore J.S."/>
        </authorList>
    </citation>
    <scope>NUCLEOTIDE SEQUENCE</scope>
    <source>
        <strain evidence="2">F60SS</strain>
    </source>
</reference>